<dbReference type="OMA" id="PYIEGDV"/>
<dbReference type="PROSITE" id="PS01089">
    <property type="entry name" value="CAP_2"/>
    <property type="match status" value="1"/>
</dbReference>
<dbReference type="GO" id="GO:0005886">
    <property type="term" value="C:plasma membrane"/>
    <property type="evidence" value="ECO:0007669"/>
    <property type="project" value="UniProtKB-SubCell"/>
</dbReference>
<dbReference type="FunFam" id="2.160.20.70:FF:000001">
    <property type="entry name" value="Adenylyl cyclase-associated protein"/>
    <property type="match status" value="1"/>
</dbReference>
<dbReference type="InterPro" id="IPR036223">
    <property type="entry name" value="CAP_C_sf"/>
</dbReference>
<proteinExistence type="inferred from homology"/>
<dbReference type="GO" id="GO:0008154">
    <property type="term" value="P:actin polymerization or depolymerization"/>
    <property type="evidence" value="ECO:0007669"/>
    <property type="project" value="EnsemblMetazoa"/>
</dbReference>
<dbReference type="GO" id="GO:0046716">
    <property type="term" value="P:muscle cell cellular homeostasis"/>
    <property type="evidence" value="ECO:0007669"/>
    <property type="project" value="EnsemblMetazoa"/>
</dbReference>
<evidence type="ECO:0000313" key="9">
    <source>
        <dbReference type="Proteomes" id="UP000008711"/>
    </source>
</evidence>
<dbReference type="InterPro" id="IPR006599">
    <property type="entry name" value="CARP_motif"/>
</dbReference>
<reference evidence="8 9" key="1">
    <citation type="journal article" date="2007" name="Nature">
        <title>Evolution of genes and genomes on the Drosophila phylogeny.</title>
        <authorList>
            <consortium name="Drosophila 12 Genomes Consortium"/>
            <person name="Clark A.G."/>
            <person name="Eisen M.B."/>
            <person name="Smith D.R."/>
            <person name="Bergman C.M."/>
            <person name="Oliver B."/>
            <person name="Markow T.A."/>
            <person name="Kaufman T.C."/>
            <person name="Kellis M."/>
            <person name="Gelbart W."/>
            <person name="Iyer V.N."/>
            <person name="Pollard D.A."/>
            <person name="Sackton T.B."/>
            <person name="Larracuente A.M."/>
            <person name="Singh N.D."/>
            <person name="Abad J.P."/>
            <person name="Abt D.N."/>
            <person name="Adryan B."/>
            <person name="Aguade M."/>
            <person name="Akashi H."/>
            <person name="Anderson W.W."/>
            <person name="Aquadro C.F."/>
            <person name="Ardell D.H."/>
            <person name="Arguello R."/>
            <person name="Artieri C.G."/>
            <person name="Barbash D.A."/>
            <person name="Barker D."/>
            <person name="Barsanti P."/>
            <person name="Batterham P."/>
            <person name="Batzoglou S."/>
            <person name="Begun D."/>
            <person name="Bhutkar A."/>
            <person name="Blanco E."/>
            <person name="Bosak S.A."/>
            <person name="Bradley R.K."/>
            <person name="Brand A.D."/>
            <person name="Brent M.R."/>
            <person name="Brooks A.N."/>
            <person name="Brown R.H."/>
            <person name="Butlin R.K."/>
            <person name="Caggese C."/>
            <person name="Calvi B.R."/>
            <person name="Bernardo de Carvalho A."/>
            <person name="Caspi A."/>
            <person name="Castrezana S."/>
            <person name="Celniker S.E."/>
            <person name="Chang J.L."/>
            <person name="Chapple C."/>
            <person name="Chatterji S."/>
            <person name="Chinwalla A."/>
            <person name="Civetta A."/>
            <person name="Clifton S.W."/>
            <person name="Comeron J.M."/>
            <person name="Costello J.C."/>
            <person name="Coyne J.A."/>
            <person name="Daub J."/>
            <person name="David R.G."/>
            <person name="Delcher A.L."/>
            <person name="Delehaunty K."/>
            <person name="Do C.B."/>
            <person name="Ebling H."/>
            <person name="Edwards K."/>
            <person name="Eickbush T."/>
            <person name="Evans J.D."/>
            <person name="Filipski A."/>
            <person name="Findeiss S."/>
            <person name="Freyhult E."/>
            <person name="Fulton L."/>
            <person name="Fulton R."/>
            <person name="Garcia A.C."/>
            <person name="Gardiner A."/>
            <person name="Garfield D.A."/>
            <person name="Garvin B.E."/>
            <person name="Gibson G."/>
            <person name="Gilbert D."/>
            <person name="Gnerre S."/>
            <person name="Godfrey J."/>
            <person name="Good R."/>
            <person name="Gotea V."/>
            <person name="Gravely B."/>
            <person name="Greenberg A.J."/>
            <person name="Griffiths-Jones S."/>
            <person name="Gross S."/>
            <person name="Guigo R."/>
            <person name="Gustafson E.A."/>
            <person name="Haerty W."/>
            <person name="Hahn M.W."/>
            <person name="Halligan D.L."/>
            <person name="Halpern A.L."/>
            <person name="Halter G.M."/>
            <person name="Han M.V."/>
            <person name="Heger A."/>
            <person name="Hillier L."/>
            <person name="Hinrichs A.S."/>
            <person name="Holmes I."/>
            <person name="Hoskins R.A."/>
            <person name="Hubisz M.J."/>
            <person name="Hultmark D."/>
            <person name="Huntley M.A."/>
            <person name="Jaffe D.B."/>
            <person name="Jagadeeshan S."/>
            <person name="Jeck W.R."/>
            <person name="Johnson J."/>
            <person name="Jones C.D."/>
            <person name="Jordan W.C."/>
            <person name="Karpen G.H."/>
            <person name="Kataoka E."/>
            <person name="Keightley P.D."/>
            <person name="Kheradpour P."/>
            <person name="Kirkness E.F."/>
            <person name="Koerich L.B."/>
            <person name="Kristiansen K."/>
            <person name="Kudrna D."/>
            <person name="Kulathinal R.J."/>
            <person name="Kumar S."/>
            <person name="Kwok R."/>
            <person name="Lander E."/>
            <person name="Langley C.H."/>
            <person name="Lapoint R."/>
            <person name="Lazzaro B.P."/>
            <person name="Lee S.J."/>
            <person name="Levesque L."/>
            <person name="Li R."/>
            <person name="Lin C.F."/>
            <person name="Lin M.F."/>
            <person name="Lindblad-Toh K."/>
            <person name="Llopart A."/>
            <person name="Long M."/>
            <person name="Low L."/>
            <person name="Lozovsky E."/>
            <person name="Lu J."/>
            <person name="Luo M."/>
            <person name="Machado C.A."/>
            <person name="Makalowski W."/>
            <person name="Marzo M."/>
            <person name="Matsuda M."/>
            <person name="Matzkin L."/>
            <person name="McAllister B."/>
            <person name="McBride C.S."/>
            <person name="McKernan B."/>
            <person name="McKernan K."/>
            <person name="Mendez-Lago M."/>
            <person name="Minx P."/>
            <person name="Mollenhauer M.U."/>
            <person name="Montooth K."/>
            <person name="Mount S.M."/>
            <person name="Mu X."/>
            <person name="Myers E."/>
            <person name="Negre B."/>
            <person name="Newfeld S."/>
            <person name="Nielsen R."/>
            <person name="Noor M.A."/>
            <person name="O'Grady P."/>
            <person name="Pachter L."/>
            <person name="Papaceit M."/>
            <person name="Parisi M.J."/>
            <person name="Parisi M."/>
            <person name="Parts L."/>
            <person name="Pedersen J.S."/>
            <person name="Pesole G."/>
            <person name="Phillippy A.M."/>
            <person name="Ponting C.P."/>
            <person name="Pop M."/>
            <person name="Porcelli D."/>
            <person name="Powell J.R."/>
            <person name="Prohaska S."/>
            <person name="Pruitt K."/>
            <person name="Puig M."/>
            <person name="Quesneville H."/>
            <person name="Ram K.R."/>
            <person name="Rand D."/>
            <person name="Rasmussen M.D."/>
            <person name="Reed L.K."/>
            <person name="Reenan R."/>
            <person name="Reily A."/>
            <person name="Remington K.A."/>
            <person name="Rieger T.T."/>
            <person name="Ritchie M.G."/>
            <person name="Robin C."/>
            <person name="Rogers Y.H."/>
            <person name="Rohde C."/>
            <person name="Rozas J."/>
            <person name="Rubenfield M.J."/>
            <person name="Ruiz A."/>
            <person name="Russo S."/>
            <person name="Salzberg S.L."/>
            <person name="Sanchez-Gracia A."/>
            <person name="Saranga D.J."/>
            <person name="Sato H."/>
            <person name="Schaeffer S.W."/>
            <person name="Schatz M.C."/>
            <person name="Schlenke T."/>
            <person name="Schwartz R."/>
            <person name="Segarra C."/>
            <person name="Singh R.S."/>
            <person name="Sirot L."/>
            <person name="Sirota M."/>
            <person name="Sisneros N.B."/>
            <person name="Smith C.D."/>
            <person name="Smith T.F."/>
            <person name="Spieth J."/>
            <person name="Stage D.E."/>
            <person name="Stark A."/>
            <person name="Stephan W."/>
            <person name="Strausberg R.L."/>
            <person name="Strempel S."/>
            <person name="Sturgill D."/>
            <person name="Sutton G."/>
            <person name="Sutton G.G."/>
            <person name="Tao W."/>
            <person name="Teichmann S."/>
            <person name="Tobari Y.N."/>
            <person name="Tomimura Y."/>
            <person name="Tsolas J.M."/>
            <person name="Valente V.L."/>
            <person name="Venter E."/>
            <person name="Venter J.C."/>
            <person name="Vicario S."/>
            <person name="Vieira F.G."/>
            <person name="Vilella A.J."/>
            <person name="Villasante A."/>
            <person name="Walenz B."/>
            <person name="Wang J."/>
            <person name="Wasserman M."/>
            <person name="Watts T."/>
            <person name="Wilson D."/>
            <person name="Wilson R.K."/>
            <person name="Wing R.A."/>
            <person name="Wolfner M.F."/>
            <person name="Wong A."/>
            <person name="Wong G.K."/>
            <person name="Wu C.I."/>
            <person name="Wu G."/>
            <person name="Yamamoto D."/>
            <person name="Yang H.P."/>
            <person name="Yang S.P."/>
            <person name="Yorke J.A."/>
            <person name="Yoshida K."/>
            <person name="Zdobnov E."/>
            <person name="Zhang P."/>
            <person name="Zhang Y."/>
            <person name="Zimin A.V."/>
            <person name="Baldwin J."/>
            <person name="Abdouelleil A."/>
            <person name="Abdulkadir J."/>
            <person name="Abebe A."/>
            <person name="Abera B."/>
            <person name="Abreu J."/>
            <person name="Acer S.C."/>
            <person name="Aftuck L."/>
            <person name="Alexander A."/>
            <person name="An P."/>
            <person name="Anderson E."/>
            <person name="Anderson S."/>
            <person name="Arachi H."/>
            <person name="Azer M."/>
            <person name="Bachantsang P."/>
            <person name="Barry A."/>
            <person name="Bayul T."/>
            <person name="Berlin A."/>
            <person name="Bessette D."/>
            <person name="Bloom T."/>
            <person name="Blye J."/>
            <person name="Boguslavskiy L."/>
            <person name="Bonnet C."/>
            <person name="Boukhgalter B."/>
            <person name="Bourzgui I."/>
            <person name="Brown A."/>
            <person name="Cahill P."/>
            <person name="Channer S."/>
            <person name="Cheshatsang Y."/>
            <person name="Chuda L."/>
            <person name="Citroen M."/>
            <person name="Collymore A."/>
            <person name="Cooke P."/>
            <person name="Costello M."/>
            <person name="D'Aco K."/>
            <person name="Daza R."/>
            <person name="De Haan G."/>
            <person name="DeGray S."/>
            <person name="DeMaso C."/>
            <person name="Dhargay N."/>
            <person name="Dooley K."/>
            <person name="Dooley E."/>
            <person name="Doricent M."/>
            <person name="Dorje P."/>
            <person name="Dorjee K."/>
            <person name="Dupes A."/>
            <person name="Elong R."/>
            <person name="Falk J."/>
            <person name="Farina A."/>
            <person name="Faro S."/>
            <person name="Ferguson D."/>
            <person name="Fisher S."/>
            <person name="Foley C.D."/>
            <person name="Franke A."/>
            <person name="Friedrich D."/>
            <person name="Gadbois L."/>
            <person name="Gearin G."/>
            <person name="Gearin C.R."/>
            <person name="Giannoukos G."/>
            <person name="Goode T."/>
            <person name="Graham J."/>
            <person name="Grandbois E."/>
            <person name="Grewal S."/>
            <person name="Gyaltsen K."/>
            <person name="Hafez N."/>
            <person name="Hagos B."/>
            <person name="Hall J."/>
            <person name="Henson C."/>
            <person name="Hollinger A."/>
            <person name="Honan T."/>
            <person name="Huard M.D."/>
            <person name="Hughes L."/>
            <person name="Hurhula B."/>
            <person name="Husby M.E."/>
            <person name="Kamat A."/>
            <person name="Kanga B."/>
            <person name="Kashin S."/>
            <person name="Khazanovich D."/>
            <person name="Kisner P."/>
            <person name="Lance K."/>
            <person name="Lara M."/>
            <person name="Lee W."/>
            <person name="Lennon N."/>
            <person name="Letendre F."/>
            <person name="LeVine R."/>
            <person name="Lipovsky A."/>
            <person name="Liu X."/>
            <person name="Liu J."/>
            <person name="Liu S."/>
            <person name="Lokyitsang T."/>
            <person name="Lokyitsang Y."/>
            <person name="Lubonja R."/>
            <person name="Lui A."/>
            <person name="MacDonald P."/>
            <person name="Magnisalis V."/>
            <person name="Maru K."/>
            <person name="Matthews C."/>
            <person name="McCusker W."/>
            <person name="McDonough S."/>
            <person name="Mehta T."/>
            <person name="Meldrim J."/>
            <person name="Meneus L."/>
            <person name="Mihai O."/>
            <person name="Mihalev A."/>
            <person name="Mihova T."/>
            <person name="Mittelman R."/>
            <person name="Mlenga V."/>
            <person name="Montmayeur A."/>
            <person name="Mulrain L."/>
            <person name="Navidi A."/>
            <person name="Naylor J."/>
            <person name="Negash T."/>
            <person name="Nguyen T."/>
            <person name="Nguyen N."/>
            <person name="Nicol R."/>
            <person name="Norbu C."/>
            <person name="Norbu N."/>
            <person name="Novod N."/>
            <person name="O'Neill B."/>
            <person name="Osman S."/>
            <person name="Markiewicz E."/>
            <person name="Oyono O.L."/>
            <person name="Patti C."/>
            <person name="Phunkhang P."/>
            <person name="Pierre F."/>
            <person name="Priest M."/>
            <person name="Raghuraman S."/>
            <person name="Rege F."/>
            <person name="Reyes R."/>
            <person name="Rise C."/>
            <person name="Rogov P."/>
            <person name="Ross K."/>
            <person name="Ryan E."/>
            <person name="Settipalli S."/>
            <person name="Shea T."/>
            <person name="Sherpa N."/>
            <person name="Shi L."/>
            <person name="Shih D."/>
            <person name="Sparrow T."/>
            <person name="Spaulding J."/>
            <person name="Stalker J."/>
            <person name="Stange-Thomann N."/>
            <person name="Stavropoulos S."/>
            <person name="Stone C."/>
            <person name="Strader C."/>
            <person name="Tesfaye S."/>
            <person name="Thomson T."/>
            <person name="Thoulutsang Y."/>
            <person name="Thoulutsang D."/>
            <person name="Topham K."/>
            <person name="Topping I."/>
            <person name="Tsamla T."/>
            <person name="Vassiliev H."/>
            <person name="Vo A."/>
            <person name="Wangchuk T."/>
            <person name="Wangdi T."/>
            <person name="Weiand M."/>
            <person name="Wilkinson J."/>
            <person name="Wilson A."/>
            <person name="Yadav S."/>
            <person name="Young G."/>
            <person name="Yu Q."/>
            <person name="Zembek L."/>
            <person name="Zhong D."/>
            <person name="Zimmer A."/>
            <person name="Zwirko Z."/>
            <person name="Jaffe D.B."/>
            <person name="Alvarez P."/>
            <person name="Brockman W."/>
            <person name="Butler J."/>
            <person name="Chin C."/>
            <person name="Gnerre S."/>
            <person name="Grabherr M."/>
            <person name="Kleber M."/>
            <person name="Mauceli E."/>
            <person name="MacCallum I."/>
        </authorList>
    </citation>
    <scope>NUCLEOTIDE SEQUENCE [LARGE SCALE GENOMIC DNA]</scope>
    <source>
        <strain evidence="8 9">TSC#14021-0224.01</strain>
    </source>
</reference>
<dbReference type="GO" id="GO:0072499">
    <property type="term" value="P:photoreceptor cell axon guidance"/>
    <property type="evidence" value="ECO:0007669"/>
    <property type="project" value="EnsemblMetazoa"/>
</dbReference>
<dbReference type="InterPro" id="IPR003124">
    <property type="entry name" value="WH2_dom"/>
</dbReference>
<keyword evidence="3" id="KW-1003">Cell membrane</keyword>
<name>B3N8C6_DROER</name>
<dbReference type="PROSITE" id="PS51329">
    <property type="entry name" value="C_CAP_COFACTOR_C"/>
    <property type="match status" value="1"/>
</dbReference>
<dbReference type="Pfam" id="PF08603">
    <property type="entry name" value="CAP_C"/>
    <property type="match status" value="1"/>
</dbReference>
<dbReference type="GO" id="GO:0042052">
    <property type="term" value="P:rhabdomere development"/>
    <property type="evidence" value="ECO:0007669"/>
    <property type="project" value="EnsemblMetazoa"/>
</dbReference>
<feature type="region of interest" description="Disordered" evidence="5">
    <location>
        <begin position="330"/>
        <end position="355"/>
    </location>
</feature>
<dbReference type="GO" id="GO:0008360">
    <property type="term" value="P:regulation of cell shape"/>
    <property type="evidence" value="ECO:0007669"/>
    <property type="project" value="EnsemblMetazoa"/>
</dbReference>
<evidence type="ECO:0000256" key="1">
    <source>
        <dbReference type="ARBA" id="ARBA00004202"/>
    </source>
</evidence>
<dbReference type="Proteomes" id="UP000008711">
    <property type="component" value="Unassembled WGS sequence"/>
</dbReference>
<feature type="region of interest" description="Disordered" evidence="5">
    <location>
        <begin position="545"/>
        <end position="567"/>
    </location>
</feature>
<dbReference type="Gene3D" id="1.25.40.330">
    <property type="entry name" value="Adenylate cyclase-associated CAP, N-terminal domain"/>
    <property type="match status" value="1"/>
</dbReference>
<comment type="subcellular location">
    <subcellularLocation>
        <location evidence="1">Cell membrane</location>
        <topology evidence="1">Peripheral membrane protein</topology>
    </subcellularLocation>
</comment>
<dbReference type="InterPro" id="IPR053950">
    <property type="entry name" value="CAP_N"/>
</dbReference>
<dbReference type="InterPro" id="IPR016098">
    <property type="entry name" value="CAP/MinC_C"/>
</dbReference>
<dbReference type="Pfam" id="PF21938">
    <property type="entry name" value="CAP_N"/>
    <property type="match status" value="1"/>
</dbReference>
<sequence length="797" mass="85724">MFSCCRSNPKAGKKLKDKGNAVEEEENGVQATEKAEEAQLNGKPGTPKEEPQPVKPEKEPLEADNPEDEASTQPNTAQPTQSEAASKSPPASPAPAPVPVADAKTVPAPKEPEPLARSTHSSTSTAPPASMTSGEAEEADEVVVAAVTPTTPPPQPPPTKSCLSRHNSTHQSIKKKVNISNRAEIIEPDPLPLLLLASQNQGSLLDDDEVFSDSLPPPKRESMCAPYIEGDVVSETLFFAHGLPSWFDDERLNDIGCIEPPVTPVGRDELELKRQRLYTELLRAAHAAVEHSVAVRDNEPEAKPSAAADHLESICERLETLVDRLERTLTAPQPIELPTPTLPPPPAEEEEVEEALPVFEKAETPPPPLSPPSSNMSVAGFEDIVAGPLSQYLALSAKIGGDVAQHAELVKSAFGSQLQYVTLATQIAQPAQPKQAELLKPTSTQISAIQDFREKHRSSPFFNHLSAISESIPALGWVCVEKTPGPYVKEMNDAGQFYTNRVLKEWKEKDVTHVEWARSWVQTLTELQAYIRQYHTTGLVWSGKGAAPAGGAPPPPPPGGLPPPPPMLDLSALKLDSAGDDRSALFAQINQGADITKGLKKVTGDMQTHKNPSLRTGPAPFKSPAQSGGSKAVAAPAQAKAPVFERDGKKWIIEYQKNNTGLLVENAEMNNVVYVFRCEGSTLTVKGKVNNIVFDSCKKCSLLFDSVVASVEFVNCQSVQMQVLGSVPTVSIDKTDGCQMYLSKDSLGVEIVNSKSSEMNILLPDDSGDYTELALPEQYKTTIAGKTLKTVCVDSLG</sequence>
<feature type="compositionally biased region" description="Polar residues" evidence="5">
    <location>
        <begin position="605"/>
        <end position="614"/>
    </location>
</feature>
<feature type="domain" description="WH2" evidence="6">
    <location>
        <begin position="581"/>
        <end position="602"/>
    </location>
</feature>
<dbReference type="SMART" id="SM00673">
    <property type="entry name" value="CARP"/>
    <property type="match status" value="2"/>
</dbReference>
<dbReference type="KEGG" id="der:6541632"/>
<dbReference type="GO" id="GO:0008407">
    <property type="term" value="P:chaeta morphogenesis"/>
    <property type="evidence" value="ECO:0007669"/>
    <property type="project" value="EnsemblMetazoa"/>
</dbReference>
<evidence type="ECO:0000256" key="3">
    <source>
        <dbReference type="ARBA" id="ARBA00022475"/>
    </source>
</evidence>
<dbReference type="InterPro" id="IPR013912">
    <property type="entry name" value="Adenylate_cyclase-assoc_CAP_C"/>
</dbReference>
<evidence type="ECO:0000259" key="7">
    <source>
        <dbReference type="PROSITE" id="PS51329"/>
    </source>
</evidence>
<keyword evidence="4" id="KW-0472">Membrane</keyword>
<dbReference type="OrthoDB" id="1601at2759"/>
<feature type="region of interest" description="Disordered" evidence="5">
    <location>
        <begin position="605"/>
        <end position="634"/>
    </location>
</feature>
<dbReference type="GO" id="GO:0003779">
    <property type="term" value="F:actin binding"/>
    <property type="evidence" value="ECO:0007669"/>
    <property type="project" value="InterPro"/>
</dbReference>
<comment type="similarity">
    <text evidence="2">Belongs to the CAP family.</text>
</comment>
<organism evidence="8 9">
    <name type="scientific">Drosophila erecta</name>
    <name type="common">Fruit fly</name>
    <dbReference type="NCBI Taxonomy" id="7220"/>
    <lineage>
        <taxon>Eukaryota</taxon>
        <taxon>Metazoa</taxon>
        <taxon>Ecdysozoa</taxon>
        <taxon>Arthropoda</taxon>
        <taxon>Hexapoda</taxon>
        <taxon>Insecta</taxon>
        <taxon>Pterygota</taxon>
        <taxon>Neoptera</taxon>
        <taxon>Endopterygota</taxon>
        <taxon>Diptera</taxon>
        <taxon>Brachycera</taxon>
        <taxon>Muscomorpha</taxon>
        <taxon>Ephydroidea</taxon>
        <taxon>Drosophilidae</taxon>
        <taxon>Drosophila</taxon>
        <taxon>Sophophora</taxon>
    </lineage>
</organism>
<feature type="compositionally biased region" description="Pro residues" evidence="5">
    <location>
        <begin position="150"/>
        <end position="159"/>
    </location>
</feature>
<feature type="compositionally biased region" description="Pro residues" evidence="5">
    <location>
        <begin position="335"/>
        <end position="346"/>
    </location>
</feature>
<dbReference type="GO" id="GO:0008103">
    <property type="term" value="P:oocyte microtubule cytoskeleton polarization"/>
    <property type="evidence" value="ECO:0007669"/>
    <property type="project" value="EnsemblMetazoa"/>
</dbReference>
<keyword evidence="9" id="KW-1185">Reference proteome</keyword>
<feature type="compositionally biased region" description="Basic and acidic residues" evidence="5">
    <location>
        <begin position="46"/>
        <end position="61"/>
    </location>
</feature>
<dbReference type="GO" id="GO:0005737">
    <property type="term" value="C:cytoplasm"/>
    <property type="evidence" value="ECO:0007669"/>
    <property type="project" value="EnsemblMetazoa"/>
</dbReference>
<evidence type="ECO:0000256" key="4">
    <source>
        <dbReference type="ARBA" id="ARBA00023136"/>
    </source>
</evidence>
<dbReference type="InterPro" id="IPR001837">
    <property type="entry name" value="Adenylate_cyclase-assoc_CAP"/>
</dbReference>
<dbReference type="FunFam" id="1.25.40.330:FF:000001">
    <property type="entry name" value="Adenylyl cyclase-associated protein"/>
    <property type="match status" value="1"/>
</dbReference>
<dbReference type="AlphaFoldDB" id="B3N8C6"/>
<feature type="compositionally biased region" description="Polar residues" evidence="5">
    <location>
        <begin position="161"/>
        <end position="171"/>
    </location>
</feature>
<dbReference type="eggNOG" id="KOG2675">
    <property type="taxonomic scope" value="Eukaryota"/>
</dbReference>
<dbReference type="HOGENOM" id="CLU_015780_4_0_1"/>
<feature type="compositionally biased region" description="Low complexity" evidence="5">
    <location>
        <begin position="99"/>
        <end position="108"/>
    </location>
</feature>
<dbReference type="PROSITE" id="PS51082">
    <property type="entry name" value="WH2"/>
    <property type="match status" value="1"/>
</dbReference>
<feature type="compositionally biased region" description="Low complexity" evidence="5">
    <location>
        <begin position="118"/>
        <end position="133"/>
    </location>
</feature>
<dbReference type="SUPFAM" id="SSF101278">
    <property type="entry name" value="N-terminal domain of adenylylcyclase associated protein, CAP"/>
    <property type="match status" value="1"/>
</dbReference>
<evidence type="ECO:0000256" key="5">
    <source>
        <dbReference type="SAM" id="MobiDB-lite"/>
    </source>
</evidence>
<dbReference type="InterPro" id="IPR036222">
    <property type="entry name" value="CAP_N_sf"/>
</dbReference>
<dbReference type="Gene3D" id="2.160.20.70">
    <property type="match status" value="1"/>
</dbReference>
<evidence type="ECO:0000259" key="6">
    <source>
        <dbReference type="PROSITE" id="PS51082"/>
    </source>
</evidence>
<evidence type="ECO:0000256" key="2">
    <source>
        <dbReference type="ARBA" id="ARBA00007659"/>
    </source>
</evidence>
<protein>
    <submittedName>
        <fullName evidence="8">Uncharacterized protein, isoform A</fullName>
    </submittedName>
</protein>
<dbReference type="GO" id="GO:0048190">
    <property type="term" value="P:wing disc dorsal/ventral pattern formation"/>
    <property type="evidence" value="ECO:0007669"/>
    <property type="project" value="EnsemblMetazoa"/>
</dbReference>
<accession>B3N8C6</accession>
<gene>
    <name evidence="8" type="primary">Dere\GG24610</name>
    <name evidence="8" type="synonym">dere_GLEANR_9320</name>
    <name evidence="8" type="synonym">GG24610</name>
    <name evidence="8" type="ORF">Dere_GG24610</name>
</gene>
<feature type="domain" description="C-CAP/cofactor C-like" evidence="7">
    <location>
        <begin position="636"/>
        <end position="775"/>
    </location>
</feature>
<dbReference type="InterPro" id="IPR028417">
    <property type="entry name" value="CAP_CS_C"/>
</dbReference>
<evidence type="ECO:0000313" key="8">
    <source>
        <dbReference type="EMBL" id="EDV57313.1"/>
    </source>
</evidence>
<feature type="region of interest" description="Disordered" evidence="5">
    <location>
        <begin position="1"/>
        <end position="174"/>
    </location>
</feature>
<dbReference type="InterPro" id="IPR017901">
    <property type="entry name" value="C-CAP_CF_C-like"/>
</dbReference>
<dbReference type="SUPFAM" id="SSF69340">
    <property type="entry name" value="C-terminal domain of adenylylcyclase associated protein"/>
    <property type="match status" value="1"/>
</dbReference>
<dbReference type="PANTHER" id="PTHR10652:SF0">
    <property type="entry name" value="ADENYLYL CYCLASE-ASSOCIATED PROTEIN"/>
    <property type="match status" value="1"/>
</dbReference>
<dbReference type="PANTHER" id="PTHR10652">
    <property type="entry name" value="ADENYLYL CYCLASE-ASSOCIATED PROTEIN"/>
    <property type="match status" value="1"/>
</dbReference>
<feature type="compositionally biased region" description="Pro residues" evidence="5">
    <location>
        <begin position="551"/>
        <end position="567"/>
    </location>
</feature>
<feature type="compositionally biased region" description="Polar residues" evidence="5">
    <location>
        <begin position="71"/>
        <end position="83"/>
    </location>
</feature>
<dbReference type="GO" id="GO:0008179">
    <property type="term" value="F:adenylate cyclase binding"/>
    <property type="evidence" value="ECO:0007669"/>
    <property type="project" value="TreeGrafter"/>
</dbReference>
<dbReference type="PhylomeDB" id="B3N8C6"/>
<dbReference type="EMBL" id="CH954177">
    <property type="protein sequence ID" value="EDV57313.1"/>
    <property type="molecule type" value="Genomic_DNA"/>
</dbReference>
<dbReference type="GO" id="GO:0019933">
    <property type="term" value="P:cAMP-mediated signaling"/>
    <property type="evidence" value="ECO:0007669"/>
    <property type="project" value="TreeGrafter"/>
</dbReference>
<reference evidence="8 9" key="2">
    <citation type="journal article" date="2008" name="Bioinformatics">
        <title>Assembly reconciliation.</title>
        <authorList>
            <person name="Zimin A.V."/>
            <person name="Smith D.R."/>
            <person name="Sutton G."/>
            <person name="Yorke J.A."/>
        </authorList>
    </citation>
    <scope>NUCLEOTIDE SEQUENCE [LARGE SCALE GENOMIC DNA]</scope>
    <source>
        <strain evidence="8 9">TSC#14021-0224.01</strain>
    </source>
</reference>